<dbReference type="KEGG" id="vg:40526715"/>
<sequence>MYHIPNMVYQEKMPPRAKRIFVETFSKYHKLNGGDEDVAMHKARRALEKK</sequence>
<dbReference type="InterPro" id="IPR037205">
    <property type="entry name" value="ChaB_sf"/>
</dbReference>
<dbReference type="RefSeq" id="YP_009666445.1">
    <property type="nucleotide sequence ID" value="NC_043520.1"/>
</dbReference>
<reference evidence="1 2" key="1">
    <citation type="submission" date="2015-02" db="EMBL/GenBank/DDBJ databases">
        <title>Complete genome of a baculovirus isolated from a medical interest larvae: lLonomia obliqua (Lepidoptera: Saturniidae).</title>
        <authorList>
            <person name="Clara A.-S.W."/>
            <person name="Daniel A.-A.M.P."/>
            <person name="Miguel A.S."/>
            <person name="Jhon F.E.A."/>
            <person name="Fabricio M.S."/>
            <person name="Jose W.L.C."/>
            <person name="Bergmann R.M."/>
            <person name="Fernando M.L."/>
        </authorList>
    </citation>
    <scope>NUCLEOTIDE SEQUENCE [LARGE SCALE GENOMIC DNA]</scope>
    <source>
        <strain evidence="1">SP/2000</strain>
    </source>
</reference>
<keyword evidence="2" id="KW-1185">Reference proteome</keyword>
<dbReference type="SUPFAM" id="SSF140376">
    <property type="entry name" value="ChaB-like"/>
    <property type="match status" value="1"/>
</dbReference>
<accession>A0A126FC72</accession>
<name>A0A126FC72_9ABAC</name>
<evidence type="ECO:0000313" key="1">
    <source>
        <dbReference type="EMBL" id="AKN80990.1"/>
    </source>
</evidence>
<dbReference type="GeneID" id="40526715"/>
<protein>
    <submittedName>
        <fullName evidence="1">ChaB-B-like protein</fullName>
    </submittedName>
</protein>
<evidence type="ECO:0000313" key="2">
    <source>
        <dbReference type="Proteomes" id="UP000297030"/>
    </source>
</evidence>
<dbReference type="Proteomes" id="UP000297030">
    <property type="component" value="Segment"/>
</dbReference>
<dbReference type="EMBL" id="KP763670">
    <property type="protein sequence ID" value="AKN80990.1"/>
    <property type="molecule type" value="Genomic_DNA"/>
</dbReference>
<organism evidence="1 2">
    <name type="scientific">Lonomia obliqua multiple nucleopolyhedrovirus</name>
    <dbReference type="NCBI Taxonomy" id="134394"/>
    <lineage>
        <taxon>Viruses</taxon>
        <taxon>Viruses incertae sedis</taxon>
        <taxon>Naldaviricetes</taxon>
        <taxon>Lefavirales</taxon>
        <taxon>Baculoviridae</taxon>
        <taxon>Alphabaculovirus</taxon>
        <taxon>Alphabaculovirus lonobliquae</taxon>
        <taxon>Lonomia obliqua nucleopolyhedrovirus</taxon>
    </lineage>
</organism>
<dbReference type="Pfam" id="PF06150">
    <property type="entry name" value="ChaB"/>
    <property type="match status" value="1"/>
</dbReference>
<gene>
    <name evidence="1" type="primary">chaB-B-like</name>
</gene>
<dbReference type="InterPro" id="IPR009317">
    <property type="entry name" value="ChaB"/>
</dbReference>
<proteinExistence type="predicted"/>